<accession>A0A4P2VC65</accession>
<reference evidence="3 4" key="1">
    <citation type="journal article" date="2019" name="ISME J.">
        <title>Isolation and characterization of a thermophilic sulfur- and iron-reducing thaumarchaeote from a terrestrial acidic hot spring.</title>
        <authorList>
            <person name="Kato S."/>
            <person name="Itoh T."/>
            <person name="Yuki M."/>
            <person name="Nagamori M."/>
            <person name="Ohnishi M."/>
            <person name="Uematsu K."/>
            <person name="Suzuki K."/>
            <person name="Takashina T."/>
            <person name="Ohkuma M."/>
        </authorList>
    </citation>
    <scope>NUCLEOTIDE SEQUENCE [LARGE SCALE GENOMIC DNA]</scope>
    <source>
        <strain evidence="3 4">NAS-02</strain>
    </source>
</reference>
<evidence type="ECO:0008006" key="5">
    <source>
        <dbReference type="Google" id="ProtNLM"/>
    </source>
</evidence>
<dbReference type="Proteomes" id="UP000509448">
    <property type="component" value="Chromosome"/>
</dbReference>
<dbReference type="GO" id="GO:0046872">
    <property type="term" value="F:metal ion binding"/>
    <property type="evidence" value="ECO:0007669"/>
    <property type="project" value="UniProtKB-KW"/>
</dbReference>
<gene>
    <name evidence="3" type="ORF">NAS2_0288</name>
</gene>
<protein>
    <recommendedName>
        <fullName evidence="5">Translin family protein</fullName>
    </recommendedName>
</protein>
<sequence>MVHLLDPTIADGVEAELKRIEDAREALLKDGRDAMLAIRRAIASVHVGDEERAREKLEEAERILRAMRSRAELDLLKYVLPVEAEYVEANVFHDVAFDRTIRGAVELGVDPRSYVLGILDAIGECRRLIYDRVRAGNLEEAERILRVADDVYSKVAHMAIYDRSAAGIKRKVDVAKMVLDDAVKVLTEASIKCR</sequence>
<keyword evidence="1" id="KW-0479">Metal-binding</keyword>
<evidence type="ECO:0000256" key="1">
    <source>
        <dbReference type="PIRSR" id="PIRSR602848-1"/>
    </source>
</evidence>
<dbReference type="GO" id="GO:0043565">
    <property type="term" value="F:sequence-specific DNA binding"/>
    <property type="evidence" value="ECO:0007669"/>
    <property type="project" value="InterPro"/>
</dbReference>
<feature type="coiled-coil region" evidence="2">
    <location>
        <begin position="10"/>
        <end position="70"/>
    </location>
</feature>
<keyword evidence="1" id="KW-0460">Magnesium</keyword>
<feature type="binding site" evidence="1">
    <location>
        <position position="124"/>
    </location>
    <ligand>
        <name>Mg(2+)</name>
        <dbReference type="ChEBI" id="CHEBI:18420"/>
    </ligand>
</feature>
<evidence type="ECO:0000313" key="4">
    <source>
        <dbReference type="Proteomes" id="UP000509448"/>
    </source>
</evidence>
<evidence type="ECO:0000313" key="3">
    <source>
        <dbReference type="EMBL" id="BBE41681.1"/>
    </source>
</evidence>
<keyword evidence="4" id="KW-1185">Reference proteome</keyword>
<dbReference type="CDD" id="cd14820">
    <property type="entry name" value="TRAX"/>
    <property type="match status" value="1"/>
</dbReference>
<name>A0A4P2VC65_9ARCH</name>
<organism evidence="3 4">
    <name type="scientific">Conexivisphaera calida</name>
    <dbReference type="NCBI Taxonomy" id="1874277"/>
    <lineage>
        <taxon>Archaea</taxon>
        <taxon>Nitrososphaerota</taxon>
        <taxon>Conexivisphaeria</taxon>
        <taxon>Conexivisphaerales</taxon>
        <taxon>Conexivisphaeraceae</taxon>
        <taxon>Conexivisphaera</taxon>
    </lineage>
</organism>
<dbReference type="PANTHER" id="PTHR10741">
    <property type="entry name" value="TRANSLIN AND TRANSLIN ASSOCIATED PROTEIN X"/>
    <property type="match status" value="1"/>
</dbReference>
<keyword evidence="2" id="KW-0175">Coiled coil</keyword>
<dbReference type="OrthoDB" id="26985at2157"/>
<proteinExistence type="predicted"/>
<dbReference type="AlphaFoldDB" id="A0A4P2VC65"/>
<dbReference type="EMBL" id="AP018732">
    <property type="protein sequence ID" value="BBE41681.1"/>
    <property type="molecule type" value="Genomic_DNA"/>
</dbReference>
<dbReference type="KEGG" id="ccai:NAS2_0288"/>
<dbReference type="GeneID" id="55584105"/>
<dbReference type="InterPro" id="IPR002848">
    <property type="entry name" value="Translin_fam"/>
</dbReference>
<dbReference type="RefSeq" id="WP_174447995.1">
    <property type="nucleotide sequence ID" value="NZ_AP018732.1"/>
</dbReference>
<dbReference type="InterPro" id="IPR036081">
    <property type="entry name" value="Translin_sf"/>
</dbReference>
<dbReference type="SUPFAM" id="SSF74784">
    <property type="entry name" value="Translin"/>
    <property type="match status" value="1"/>
</dbReference>
<evidence type="ECO:0000256" key="2">
    <source>
        <dbReference type="SAM" id="Coils"/>
    </source>
</evidence>
<dbReference type="Gene3D" id="1.20.58.2140">
    <property type="match status" value="1"/>
</dbReference>